<dbReference type="EMBL" id="DAAGON010000005">
    <property type="protein sequence ID" value="HAB3942037.1"/>
    <property type="molecule type" value="Genomic_DNA"/>
</dbReference>
<keyword evidence="1" id="KW-0732">Signal</keyword>
<dbReference type="EMBL" id="AAKJAJ010000004">
    <property type="protein sequence ID" value="ECS2637209.1"/>
    <property type="molecule type" value="Genomic_DNA"/>
</dbReference>
<reference evidence="23 24" key="7">
    <citation type="journal article" date="2019" name="Appl. Environ. Microbiol.">
        <title>Clinically Unreported Salmonellosis Outbreak Detected via Comparative Genomic Analysis of Municipal Wastewater Salmonella Isolates.</title>
        <authorList>
            <person name="Diemert S."/>
            <person name="Yan T."/>
        </authorList>
    </citation>
    <scope>NUCLEOTIDE SEQUENCE [LARGE SCALE GENOMIC DNA]</scope>
    <source>
        <strain evidence="23 24">HIY0183</strain>
    </source>
</reference>
<dbReference type="RefSeq" id="WP_001080417.1">
    <property type="nucleotide sequence ID" value="NZ_CALPAM010000002.1"/>
</dbReference>
<evidence type="ECO:0000313" key="14">
    <source>
        <dbReference type="EMBL" id="ECT3926221.1"/>
    </source>
</evidence>
<evidence type="ECO:0000313" key="9">
    <source>
        <dbReference type="EMBL" id="ECB8976605.1"/>
    </source>
</evidence>
<protein>
    <recommendedName>
        <fullName evidence="25">Fimbrial protein</fullName>
    </recommendedName>
</protein>
<dbReference type="EMBL" id="AAHZBB010000021">
    <property type="protein sequence ID" value="ECB8976605.1"/>
    <property type="molecule type" value="Genomic_DNA"/>
</dbReference>
<evidence type="ECO:0000313" key="21">
    <source>
        <dbReference type="EMBL" id="HAE4846780.1"/>
    </source>
</evidence>
<evidence type="ECO:0000313" key="19">
    <source>
        <dbReference type="EMBL" id="ECV0505569.1"/>
    </source>
</evidence>
<name>A0A2T8LZC9_SALAN</name>
<evidence type="ECO:0000313" key="13">
    <source>
        <dbReference type="EMBL" id="ECT1479188.1"/>
    </source>
</evidence>
<accession>A0A2T8LZC9</accession>
<evidence type="ECO:0000313" key="15">
    <source>
        <dbReference type="EMBL" id="ECU1189062.1"/>
    </source>
</evidence>
<dbReference type="EMBL" id="AAHFTY010000005">
    <property type="protein sequence ID" value="EBV6101530.1"/>
    <property type="molecule type" value="Genomic_DNA"/>
</dbReference>
<dbReference type="EMBL" id="AAKSYA010000041">
    <property type="protein sequence ID" value="ECV0340945.1"/>
    <property type="molecule type" value="Genomic_DNA"/>
</dbReference>
<dbReference type="PANTHER" id="PTHR33420">
    <property type="entry name" value="FIMBRIAL SUBUNIT ELFA-RELATED"/>
    <property type="match status" value="1"/>
</dbReference>
<dbReference type="PANTHER" id="PTHR33420:SF12">
    <property type="entry name" value="FIMBRIN-LIKE PROTEIN FIMI-RELATED"/>
    <property type="match status" value="1"/>
</dbReference>
<gene>
    <name evidence="11" type="ORF">A2O73_22275</name>
    <name evidence="10" type="ORF">AZF31_07585</name>
    <name evidence="17" type="ORF">BEU90_13180</name>
    <name evidence="12" type="ORF">BUM38_09090</name>
    <name evidence="19" type="ORF">D3F51_17445</name>
    <name evidence="18" type="ORF">D3T63_20900</name>
    <name evidence="14" type="ORF">D4T67_20100</name>
    <name evidence="6" type="ORF">D6A11_17880</name>
    <name evidence="15" type="ORF">DNB52_20015</name>
    <name evidence="5" type="ORF">DSF50_08385</name>
    <name evidence="13" type="ORF">DUZ69_18560</name>
    <name evidence="7" type="ORF">EL818_04085</name>
    <name evidence="8" type="ORF">ET894_11060</name>
    <name evidence="16" type="ORF">EVA07_04075</name>
    <name evidence="9" type="ORF">FAC46_20435</name>
    <name evidence="2" type="ORF">FFW56_04785</name>
    <name evidence="23" type="ORF">FG704_009390</name>
    <name evidence="21" type="ORF">G4D51_000266</name>
    <name evidence="20" type="ORF">GB592_13210</name>
    <name evidence="22" type="ORF">GNC26_000773</name>
    <name evidence="4" type="ORF">OB37_13615</name>
    <name evidence="3" type="ORF">SQ33_16595</name>
</gene>
<dbReference type="EMBL" id="DAATFV010000003">
    <property type="protein sequence ID" value="HAE8372241.1"/>
    <property type="molecule type" value="Genomic_DNA"/>
</dbReference>
<dbReference type="NCBIfam" id="NF011796">
    <property type="entry name" value="PRK15263.1-2"/>
    <property type="match status" value="1"/>
</dbReference>
<evidence type="ECO:0000313" key="4">
    <source>
        <dbReference type="EMBL" id="EBV6101530.1"/>
    </source>
</evidence>
<evidence type="ECO:0000313" key="20">
    <source>
        <dbReference type="EMBL" id="HAB3942037.1"/>
    </source>
</evidence>
<evidence type="ECO:0000313" key="17">
    <source>
        <dbReference type="EMBL" id="ECU7855527.1"/>
    </source>
</evidence>
<dbReference type="AlphaFoldDB" id="A0A2T8LZC9"/>
<evidence type="ECO:0000313" key="6">
    <source>
        <dbReference type="EMBL" id="EBZ0400974.1"/>
    </source>
</evidence>
<dbReference type="EMBL" id="AAHUUN010000003">
    <property type="protein sequence ID" value="ECA5738349.1"/>
    <property type="molecule type" value="Genomic_DNA"/>
</dbReference>
<dbReference type="GO" id="GO:0043709">
    <property type="term" value="P:cell adhesion involved in single-species biofilm formation"/>
    <property type="evidence" value="ECO:0007669"/>
    <property type="project" value="TreeGrafter"/>
</dbReference>
<reference evidence="7" key="6">
    <citation type="submission" date="2018-12" db="EMBL/GenBank/DDBJ databases">
        <authorList>
            <person name="Ashton P.M."/>
            <person name="Dallman T."/>
            <person name="Nair S."/>
            <person name="De Pinna E."/>
            <person name="Peters T."/>
            <person name="Grant K."/>
        </authorList>
    </citation>
    <scope>NUCLEOTIDE SEQUENCE</scope>
    <source>
        <strain evidence="5">373208</strain>
        <strain evidence="7">579117</strain>
        <strain evidence="8">623198</strain>
    </source>
</reference>
<evidence type="ECO:0000313" key="3">
    <source>
        <dbReference type="EMBL" id="EBV5959764.1"/>
    </source>
</evidence>
<feature type="signal peptide" evidence="1">
    <location>
        <begin position="1"/>
        <end position="25"/>
    </location>
</feature>
<dbReference type="EMBL" id="AAHVYN010000005">
    <property type="protein sequence ID" value="ECA9355564.1"/>
    <property type="molecule type" value="Genomic_DNA"/>
</dbReference>
<evidence type="ECO:0000313" key="8">
    <source>
        <dbReference type="EMBL" id="ECA9355564.1"/>
    </source>
</evidence>
<dbReference type="InterPro" id="IPR036937">
    <property type="entry name" value="Adhesion_dom_fimbrial_sf"/>
</dbReference>
<evidence type="ECO:0000313" key="7">
    <source>
        <dbReference type="EMBL" id="ECA5738349.1"/>
    </source>
</evidence>
<dbReference type="InterPro" id="IPR050263">
    <property type="entry name" value="Bact_Fimbrial_Adh_Pro"/>
</dbReference>
<reference evidence="21" key="3">
    <citation type="submission" date="2018-07" db="EMBL/GenBank/DDBJ databases">
        <authorList>
            <consortium name="NCBI Pathogen Detection Project"/>
        </authorList>
    </citation>
    <scope>NUCLEOTIDE SEQUENCE</scope>
    <source>
        <strain evidence="22">CDC B1487</strain>
        <strain evidence="21">M131</strain>
        <strain evidence="20">Salmonella enterica</strain>
    </source>
</reference>
<reference evidence="6" key="5">
    <citation type="submission" date="2018-09" db="EMBL/GenBank/DDBJ databases">
        <authorList>
            <consortium name="NARMS: The National Antimicrobial Resistance Monitoring System"/>
        </authorList>
    </citation>
    <scope>NUCLEOTIDE SEQUENCE</scope>
    <source>
        <strain evidence="13">FSIS11811949</strain>
        <strain evidence="19">FSIS11813686</strain>
        <strain evidence="6">FSIS11813694</strain>
        <strain evidence="14">FSIS11813894</strain>
        <strain evidence="2">FSIS11921149</strain>
        <strain evidence="10">FSIS1605746</strain>
    </source>
</reference>
<evidence type="ECO:0000313" key="2">
    <source>
        <dbReference type="EMBL" id="EBL4822016.1"/>
    </source>
</evidence>
<dbReference type="EMBL" id="AAKQAO010000003">
    <property type="protein sequence ID" value="ECU4734181.1"/>
    <property type="molecule type" value="Genomic_DNA"/>
</dbReference>
<dbReference type="EMBL" id="AAHLLN010000004">
    <property type="protein sequence ID" value="EBX5015334.1"/>
    <property type="molecule type" value="Genomic_DNA"/>
</dbReference>
<reference evidence="11" key="2">
    <citation type="submission" date="2018-07" db="EMBL/GenBank/DDBJ databases">
        <authorList>
            <consortium name="PulseNet: The National Subtyping Network for Foodborne Disease Surveillance"/>
            <person name="Tarr C.L."/>
            <person name="Trees E."/>
            <person name="Katz L.S."/>
            <person name="Carleton-Romer H.A."/>
            <person name="Stroika S."/>
            <person name="Kucerova Z."/>
            <person name="Roache K.F."/>
            <person name="Sabol A.L."/>
            <person name="Besser J."/>
            <person name="Gerner-Smidt P."/>
        </authorList>
    </citation>
    <scope>NUCLEOTIDE SEQUENCE</scope>
    <source>
        <strain evidence="11">PNUSAS001766</strain>
    </source>
</reference>
<reference evidence="17" key="4">
    <citation type="submission" date="2018-07" db="EMBL/GenBank/DDBJ databases">
        <authorList>
            <consortium name="Veterinary Laboratory Investigation and Response Network"/>
        </authorList>
    </citation>
    <scope>NUCLEOTIDE SEQUENCE</scope>
    <source>
        <strain evidence="17">V-CLASP-D-45</strain>
    </source>
</reference>
<dbReference type="Gene3D" id="2.60.40.1090">
    <property type="entry name" value="Fimbrial-type adhesion domain"/>
    <property type="match status" value="1"/>
</dbReference>
<evidence type="ECO:0000313" key="12">
    <source>
        <dbReference type="EMBL" id="ECS6135148.1"/>
    </source>
</evidence>
<evidence type="ECO:0000313" key="24">
    <source>
        <dbReference type="Proteomes" id="UP000319232"/>
    </source>
</evidence>
<evidence type="ECO:0000313" key="5">
    <source>
        <dbReference type="EMBL" id="EBX5015334.1"/>
    </source>
</evidence>
<feature type="chain" id="PRO_5036323274" description="Fimbrial protein" evidence="1">
    <location>
        <begin position="26"/>
        <end position="202"/>
    </location>
</feature>
<reference evidence="20" key="1">
    <citation type="journal article" date="2018" name="Genome Biol.">
        <title>SKESA: strategic k-mer extension for scrupulous assemblies.</title>
        <authorList>
            <person name="Souvorov A."/>
            <person name="Agarwala R."/>
            <person name="Lipman D.J."/>
        </authorList>
    </citation>
    <scope>NUCLEOTIDE SEQUENCE</scope>
    <source>
        <strain evidence="22">CDC B1487</strain>
        <strain evidence="21">M131</strain>
        <strain evidence="20">Salmonella enterica</strain>
    </source>
</reference>
<dbReference type="GO" id="GO:0009289">
    <property type="term" value="C:pilus"/>
    <property type="evidence" value="ECO:0007669"/>
    <property type="project" value="InterPro"/>
</dbReference>
<reference evidence="16" key="8">
    <citation type="submission" date="2019-02" db="EMBL/GenBank/DDBJ databases">
        <authorList>
            <consortium name="GenomeTrakr network: Whole genome sequencing for foodborne pathogen traceback"/>
        </authorList>
    </citation>
    <scope>NUCLEOTIDE SEQUENCE</scope>
    <source>
        <strain evidence="4">AZ-TG74568</strain>
        <strain evidence="3">AZ-TG74784</strain>
        <strain evidence="15">FSIS11808940</strain>
        <strain evidence="9">FSIS11919908</strain>
        <strain evidence="12">FSIS1609251</strain>
        <strain evidence="18">FSIS21822075</strain>
        <strain evidence="16">HIY0183</strain>
    </source>
</reference>
<dbReference type="EMBL" id="AAKLVW010000046">
    <property type="protein sequence ID" value="ECT1479188.1"/>
    <property type="molecule type" value="Genomic_DNA"/>
</dbReference>
<dbReference type="EMBL" id="AAKRBH010000004">
    <property type="protein sequence ID" value="ECU7855527.1"/>
    <property type="molecule type" value="Genomic_DNA"/>
</dbReference>
<evidence type="ECO:0000313" key="22">
    <source>
        <dbReference type="EMBL" id="HAE8372241.1"/>
    </source>
</evidence>
<comment type="caution">
    <text evidence="16">The sequence shown here is derived from an EMBL/GenBank/DDBJ whole genome shotgun (WGS) entry which is preliminary data.</text>
</comment>
<evidence type="ECO:0000313" key="23">
    <source>
        <dbReference type="EMBL" id="TRG50179.1"/>
    </source>
</evidence>
<evidence type="ECO:0000313" key="16">
    <source>
        <dbReference type="EMBL" id="ECU4734181.1"/>
    </source>
</evidence>
<dbReference type="EMBL" id="DAASBR010000002">
    <property type="protein sequence ID" value="HAE4846780.1"/>
    <property type="molecule type" value="Genomic_DNA"/>
</dbReference>
<dbReference type="Proteomes" id="UP000319232">
    <property type="component" value="Unassembled WGS sequence"/>
</dbReference>
<evidence type="ECO:0000313" key="10">
    <source>
        <dbReference type="EMBL" id="ECS2637209.1"/>
    </source>
</evidence>
<dbReference type="EMBL" id="VCUW02000005">
    <property type="protein sequence ID" value="TRG50179.1"/>
    <property type="molecule type" value="Genomic_DNA"/>
</dbReference>
<dbReference type="InterPro" id="IPR008966">
    <property type="entry name" value="Adhesion_dom_sf"/>
</dbReference>
<dbReference type="EMBL" id="AAKJCB010000024">
    <property type="protein sequence ID" value="ECS2828797.1"/>
    <property type="molecule type" value="Genomic_DNA"/>
</dbReference>
<dbReference type="SUPFAM" id="SSF49401">
    <property type="entry name" value="Bacterial adhesins"/>
    <property type="match status" value="1"/>
</dbReference>
<dbReference type="EMBL" id="AAKSWZ010000030">
    <property type="protein sequence ID" value="ECV0505569.1"/>
    <property type="molecule type" value="Genomic_DNA"/>
</dbReference>
<evidence type="ECO:0000313" key="11">
    <source>
        <dbReference type="EMBL" id="ECS2828797.1"/>
    </source>
</evidence>
<dbReference type="EMBL" id="AAHFSU010000007">
    <property type="protein sequence ID" value="EBV5959764.1"/>
    <property type="molecule type" value="Genomic_DNA"/>
</dbReference>
<dbReference type="EMBL" id="AAKMPV010000044">
    <property type="protein sequence ID" value="ECT3926221.1"/>
    <property type="molecule type" value="Genomic_DNA"/>
</dbReference>
<organism evidence="16">
    <name type="scientific">Salmonella anatum</name>
    <dbReference type="NCBI Taxonomy" id="58712"/>
    <lineage>
        <taxon>Bacteria</taxon>
        <taxon>Pseudomonadati</taxon>
        <taxon>Pseudomonadota</taxon>
        <taxon>Gammaproteobacteria</taxon>
        <taxon>Enterobacterales</taxon>
        <taxon>Enterobacteriaceae</taxon>
        <taxon>Salmonella</taxon>
    </lineage>
</organism>
<sequence>MNRKLLAGMVFGSLLSTGVASPAWAGTSTLDLKVKSTIEVGTCTAAIYDGTTQTNTIALGNVPVSQVVNYQSNAGKAFKIRFSDCSGLPNGKANLKIVKRANGCAGGNSNQAGFANSTAAASGGATATALELWTGSSAGQGTQFHCYTPDTTTQEINVSAATGSTTVDYDMSARLAMPSGKSLADIQAGSFLGETTFIISYN</sequence>
<dbReference type="EMBL" id="AAKKDH010000005">
    <property type="protein sequence ID" value="ECS6135148.1"/>
    <property type="molecule type" value="Genomic_DNA"/>
</dbReference>
<evidence type="ECO:0000256" key="1">
    <source>
        <dbReference type="SAM" id="SignalP"/>
    </source>
</evidence>
<dbReference type="EMBL" id="AAKOYA010000039">
    <property type="protein sequence ID" value="ECU1189062.1"/>
    <property type="molecule type" value="Genomic_DNA"/>
</dbReference>
<proteinExistence type="predicted"/>
<dbReference type="EMBL" id="AAHPVZ010000072">
    <property type="protein sequence ID" value="EBZ0400974.1"/>
    <property type="molecule type" value="Genomic_DNA"/>
</dbReference>
<evidence type="ECO:0000313" key="18">
    <source>
        <dbReference type="EMBL" id="ECV0340945.1"/>
    </source>
</evidence>
<evidence type="ECO:0008006" key="25">
    <source>
        <dbReference type="Google" id="ProtNLM"/>
    </source>
</evidence>
<dbReference type="EMBL" id="AAFZFQ010000003">
    <property type="protein sequence ID" value="EBL4822016.1"/>
    <property type="molecule type" value="Genomic_DNA"/>
</dbReference>